<name>A0A5P9NIM8_9GAMM</name>
<dbReference type="PANTHER" id="PTHR11614">
    <property type="entry name" value="PHOSPHOLIPASE-RELATED"/>
    <property type="match status" value="1"/>
</dbReference>
<organism evidence="2 3">
    <name type="scientific">Halioglobus maricola</name>
    <dbReference type="NCBI Taxonomy" id="2601894"/>
    <lineage>
        <taxon>Bacteria</taxon>
        <taxon>Pseudomonadati</taxon>
        <taxon>Pseudomonadota</taxon>
        <taxon>Gammaproteobacteria</taxon>
        <taxon>Cellvibrionales</taxon>
        <taxon>Halieaceae</taxon>
        <taxon>Halioglobus</taxon>
    </lineage>
</organism>
<proteinExistence type="predicted"/>
<keyword evidence="2" id="KW-0378">Hydrolase</keyword>
<reference evidence="2 3" key="1">
    <citation type="submission" date="2019-02" db="EMBL/GenBank/DDBJ databases">
        <authorList>
            <person name="Li S.-H."/>
        </authorList>
    </citation>
    <scope>NUCLEOTIDE SEQUENCE [LARGE SCALE GENOMIC DNA]</scope>
    <source>
        <strain evidence="2 3">IMCC14385</strain>
    </source>
</reference>
<dbReference type="InterPro" id="IPR029058">
    <property type="entry name" value="AB_hydrolase_fold"/>
</dbReference>
<dbReference type="RefSeq" id="WP_152661512.1">
    <property type="nucleotide sequence ID" value="NZ_CP036422.1"/>
</dbReference>
<evidence type="ECO:0000259" key="1">
    <source>
        <dbReference type="Pfam" id="PF00561"/>
    </source>
</evidence>
<dbReference type="Pfam" id="PF00561">
    <property type="entry name" value="Abhydrolase_1"/>
    <property type="match status" value="1"/>
</dbReference>
<accession>A0A5P9NIM8</accession>
<evidence type="ECO:0000313" key="3">
    <source>
        <dbReference type="Proteomes" id="UP000326287"/>
    </source>
</evidence>
<protein>
    <submittedName>
        <fullName evidence="2">Alpha/beta fold hydrolase</fullName>
    </submittedName>
</protein>
<feature type="domain" description="AB hydrolase-1" evidence="1">
    <location>
        <begin position="71"/>
        <end position="142"/>
    </location>
</feature>
<dbReference type="Gene3D" id="3.40.50.1820">
    <property type="entry name" value="alpha/beta hydrolase"/>
    <property type="match status" value="1"/>
</dbReference>
<dbReference type="Proteomes" id="UP000326287">
    <property type="component" value="Chromosome"/>
</dbReference>
<evidence type="ECO:0000313" key="2">
    <source>
        <dbReference type="EMBL" id="QFU75405.1"/>
    </source>
</evidence>
<dbReference type="SUPFAM" id="SSF53474">
    <property type="entry name" value="alpha/beta-Hydrolases"/>
    <property type="match status" value="1"/>
</dbReference>
<gene>
    <name evidence="2" type="ORF">EY643_06925</name>
</gene>
<dbReference type="AlphaFoldDB" id="A0A5P9NIM8"/>
<dbReference type="KEGG" id="halc:EY643_06925"/>
<dbReference type="EMBL" id="CP036422">
    <property type="protein sequence ID" value="QFU75405.1"/>
    <property type="molecule type" value="Genomic_DNA"/>
</dbReference>
<dbReference type="InterPro" id="IPR000073">
    <property type="entry name" value="AB_hydrolase_1"/>
</dbReference>
<dbReference type="GO" id="GO:0016787">
    <property type="term" value="F:hydrolase activity"/>
    <property type="evidence" value="ECO:0007669"/>
    <property type="project" value="UniProtKB-KW"/>
</dbReference>
<keyword evidence="3" id="KW-1185">Reference proteome</keyword>
<dbReference type="InterPro" id="IPR051044">
    <property type="entry name" value="MAG_DAG_Lipase"/>
</dbReference>
<dbReference type="OrthoDB" id="2062670at2"/>
<sequence length="394" mass="43451">MPQTVFSVPWKSETFEVLPLNIVYQEEAVFKDTYGGDVGLVALDGRYYKPEKDSDTVLISMHPIGGTGQLPVMRQLAKQGIHVIAADSRYRGVDNALIMEKVVTDLGAVVRLARETLGYKKVILLGWSGGGSLSSYYQAQAESPTVTSSPCGTGPDLTRANLIPADGVIFMAAHVSRHGTLTEWVDASIIEETDPYNRDPELDIYSGEHSAPFSAEFIARYRAAQIARNRKITAWVKDKLAWLQSSGRENEEFAFTVHATMADLRWLDPAIDPNDRKPNWCYLGDPRIVNMGPVGLARAATLRSWLSQWSFDDANGDGPRCAASITKPVLVINNTADDACTPSHAQRLFDGVGHNDKELRHIEGASHYYIGQPEQAKEASSLVLDWLKRKGFEG</sequence>